<evidence type="ECO:0000256" key="7">
    <source>
        <dbReference type="ARBA" id="ARBA00022840"/>
    </source>
</evidence>
<dbReference type="InterPro" id="IPR004358">
    <property type="entry name" value="Sig_transdc_His_kin-like_C"/>
</dbReference>
<dbReference type="EMBL" id="SUKA01000002">
    <property type="protein sequence ID" value="TJY66589.1"/>
    <property type="molecule type" value="Genomic_DNA"/>
</dbReference>
<dbReference type="InterPro" id="IPR003594">
    <property type="entry name" value="HATPase_dom"/>
</dbReference>
<keyword evidence="11" id="KW-0804">Transcription</keyword>
<dbReference type="InterPro" id="IPR013783">
    <property type="entry name" value="Ig-like_fold"/>
</dbReference>
<keyword evidence="8" id="KW-0902">Two-component regulatory system</keyword>
<gene>
    <name evidence="18" type="ORF">FAZ19_06610</name>
</gene>
<evidence type="ECO:0000256" key="14">
    <source>
        <dbReference type="SAM" id="SignalP"/>
    </source>
</evidence>
<dbReference type="InterPro" id="IPR011110">
    <property type="entry name" value="Reg_prop"/>
</dbReference>
<dbReference type="Gene3D" id="2.130.10.10">
    <property type="entry name" value="YVTN repeat-like/Quinoprotein amine dehydrogenase"/>
    <property type="match status" value="3"/>
</dbReference>
<dbReference type="Gene3D" id="2.60.40.10">
    <property type="entry name" value="Immunoglobulins"/>
    <property type="match status" value="1"/>
</dbReference>
<evidence type="ECO:0000256" key="4">
    <source>
        <dbReference type="ARBA" id="ARBA00022679"/>
    </source>
</evidence>
<dbReference type="Gene3D" id="3.30.565.10">
    <property type="entry name" value="Histidine kinase-like ATPase, C-terminal domain"/>
    <property type="match status" value="1"/>
</dbReference>
<feature type="domain" description="Histidine kinase" evidence="16">
    <location>
        <begin position="861"/>
        <end position="1084"/>
    </location>
</feature>
<dbReference type="Pfam" id="PF00512">
    <property type="entry name" value="HisKA"/>
    <property type="match status" value="1"/>
</dbReference>
<dbReference type="FunFam" id="3.30.565.10:FF:000037">
    <property type="entry name" value="Hybrid sensor histidine kinase/response regulator"/>
    <property type="match status" value="1"/>
</dbReference>
<dbReference type="SUPFAM" id="SSF52172">
    <property type="entry name" value="CheY-like"/>
    <property type="match status" value="1"/>
</dbReference>
<evidence type="ECO:0000259" key="17">
    <source>
        <dbReference type="PROSITE" id="PS50110"/>
    </source>
</evidence>
<dbReference type="SMART" id="SM00387">
    <property type="entry name" value="HATPase_c"/>
    <property type="match status" value="1"/>
</dbReference>
<dbReference type="Gene3D" id="3.40.50.2300">
    <property type="match status" value="1"/>
</dbReference>
<keyword evidence="5" id="KW-0547">Nucleotide-binding</keyword>
<dbReference type="CDD" id="cd00082">
    <property type="entry name" value="HisKA"/>
    <property type="match status" value="1"/>
</dbReference>
<dbReference type="Gene3D" id="1.10.287.130">
    <property type="match status" value="1"/>
</dbReference>
<dbReference type="Pfam" id="PF02518">
    <property type="entry name" value="HATPase_c"/>
    <property type="match status" value="1"/>
</dbReference>
<keyword evidence="19" id="KW-1185">Reference proteome</keyword>
<dbReference type="PROSITE" id="PS01124">
    <property type="entry name" value="HTH_ARAC_FAMILY_2"/>
    <property type="match status" value="1"/>
</dbReference>
<dbReference type="PROSITE" id="PS50110">
    <property type="entry name" value="RESPONSE_REGULATORY"/>
    <property type="match status" value="1"/>
</dbReference>
<dbReference type="InterPro" id="IPR015943">
    <property type="entry name" value="WD40/YVTN_repeat-like_dom_sf"/>
</dbReference>
<name>A0A4V5LYH8_9SPHI</name>
<accession>A0A4V5LYH8</accession>
<dbReference type="FunFam" id="2.60.40.10:FF:000791">
    <property type="entry name" value="Two-component system sensor histidine kinase/response regulator"/>
    <property type="match status" value="1"/>
</dbReference>
<dbReference type="FunFam" id="1.10.287.130:FF:000045">
    <property type="entry name" value="Two-component system sensor histidine kinase/response regulator"/>
    <property type="match status" value="1"/>
</dbReference>
<keyword evidence="3 12" id="KW-0597">Phosphoprotein</keyword>
<evidence type="ECO:0000256" key="10">
    <source>
        <dbReference type="ARBA" id="ARBA00023125"/>
    </source>
</evidence>
<feature type="signal peptide" evidence="14">
    <location>
        <begin position="1"/>
        <end position="18"/>
    </location>
</feature>
<evidence type="ECO:0000256" key="13">
    <source>
        <dbReference type="SAM" id="Coils"/>
    </source>
</evidence>
<evidence type="ECO:0000256" key="2">
    <source>
        <dbReference type="ARBA" id="ARBA00012438"/>
    </source>
</evidence>
<keyword evidence="9" id="KW-0805">Transcription regulation</keyword>
<evidence type="ECO:0000313" key="18">
    <source>
        <dbReference type="EMBL" id="TJY66589.1"/>
    </source>
</evidence>
<dbReference type="SMART" id="SM00448">
    <property type="entry name" value="REC"/>
    <property type="match status" value="1"/>
</dbReference>
<dbReference type="SUPFAM" id="SSF63829">
    <property type="entry name" value="Calcium-dependent phosphotriesterase"/>
    <property type="match status" value="3"/>
</dbReference>
<dbReference type="InterPro" id="IPR036097">
    <property type="entry name" value="HisK_dim/P_sf"/>
</dbReference>
<dbReference type="InterPro" id="IPR011006">
    <property type="entry name" value="CheY-like_superfamily"/>
</dbReference>
<dbReference type="InterPro" id="IPR005467">
    <property type="entry name" value="His_kinase_dom"/>
</dbReference>
<dbReference type="PANTHER" id="PTHR43547:SF2">
    <property type="entry name" value="HYBRID SIGNAL TRANSDUCTION HISTIDINE KINASE C"/>
    <property type="match status" value="1"/>
</dbReference>
<evidence type="ECO:0000313" key="19">
    <source>
        <dbReference type="Proteomes" id="UP000309872"/>
    </source>
</evidence>
<evidence type="ECO:0000256" key="9">
    <source>
        <dbReference type="ARBA" id="ARBA00023015"/>
    </source>
</evidence>
<dbReference type="Proteomes" id="UP000309872">
    <property type="component" value="Unassembled WGS sequence"/>
</dbReference>
<dbReference type="PROSITE" id="PS00041">
    <property type="entry name" value="HTH_ARAC_FAMILY_1"/>
    <property type="match status" value="1"/>
</dbReference>
<comment type="caution">
    <text evidence="18">The sequence shown here is derived from an EMBL/GenBank/DDBJ whole genome shotgun (WGS) entry which is preliminary data.</text>
</comment>
<dbReference type="SUPFAM" id="SSF47384">
    <property type="entry name" value="Homodimeric domain of signal transducing histidine kinase"/>
    <property type="match status" value="1"/>
</dbReference>
<organism evidence="18 19">
    <name type="scientific">Sphingobacterium alkalisoli</name>
    <dbReference type="NCBI Taxonomy" id="1874115"/>
    <lineage>
        <taxon>Bacteria</taxon>
        <taxon>Pseudomonadati</taxon>
        <taxon>Bacteroidota</taxon>
        <taxon>Sphingobacteriia</taxon>
        <taxon>Sphingobacteriales</taxon>
        <taxon>Sphingobacteriaceae</taxon>
        <taxon>Sphingobacterium</taxon>
    </lineage>
</organism>
<evidence type="ECO:0000256" key="3">
    <source>
        <dbReference type="ARBA" id="ARBA00022553"/>
    </source>
</evidence>
<dbReference type="PANTHER" id="PTHR43547">
    <property type="entry name" value="TWO-COMPONENT HISTIDINE KINASE"/>
    <property type="match status" value="1"/>
</dbReference>
<dbReference type="SUPFAM" id="SSF46689">
    <property type="entry name" value="Homeodomain-like"/>
    <property type="match status" value="1"/>
</dbReference>
<evidence type="ECO:0000256" key="5">
    <source>
        <dbReference type="ARBA" id="ARBA00022741"/>
    </source>
</evidence>
<evidence type="ECO:0000256" key="1">
    <source>
        <dbReference type="ARBA" id="ARBA00000085"/>
    </source>
</evidence>
<dbReference type="Pfam" id="PF07494">
    <property type="entry name" value="Reg_prop"/>
    <property type="match status" value="6"/>
</dbReference>
<feature type="chain" id="PRO_5020454879" description="histidine kinase" evidence="14">
    <location>
        <begin position="19"/>
        <end position="1371"/>
    </location>
</feature>
<evidence type="ECO:0000259" key="16">
    <source>
        <dbReference type="PROSITE" id="PS50109"/>
    </source>
</evidence>
<keyword evidence="4" id="KW-0808">Transferase</keyword>
<dbReference type="GO" id="GO:0005524">
    <property type="term" value="F:ATP binding"/>
    <property type="evidence" value="ECO:0007669"/>
    <property type="project" value="UniProtKB-KW"/>
</dbReference>
<keyword evidence="6" id="KW-0418">Kinase</keyword>
<dbReference type="GO" id="GO:0043565">
    <property type="term" value="F:sequence-specific DNA binding"/>
    <property type="evidence" value="ECO:0007669"/>
    <property type="project" value="InterPro"/>
</dbReference>
<dbReference type="Pfam" id="PF07495">
    <property type="entry name" value="Y_Y_Y"/>
    <property type="match status" value="1"/>
</dbReference>
<dbReference type="GO" id="GO:0000155">
    <property type="term" value="F:phosphorelay sensor kinase activity"/>
    <property type="evidence" value="ECO:0007669"/>
    <property type="project" value="InterPro"/>
</dbReference>
<protein>
    <recommendedName>
        <fullName evidence="2">histidine kinase</fullName>
        <ecNumber evidence="2">2.7.13.3</ecNumber>
    </recommendedName>
</protein>
<keyword evidence="10" id="KW-0238">DNA-binding</keyword>
<keyword evidence="14" id="KW-0732">Signal</keyword>
<dbReference type="OrthoDB" id="9809670at2"/>
<sequence length="1371" mass="154457">MIRYILLLLFLKICFAFAQEYPTDFQRYYSKDGLSSNTIFSMCRDSFGFLWIGTEDGLNRFDGINYKVYRHNPDITGTLKVNHITALAEDGAGRIWIGTSGGGLSYYDRKLDKIVHYEQAPDKRWLSTAITSLAMDNAGQLWVTSYGGLFVLNVQQLGMHVDDHYTAISTSFLGKVSSFTFQDSKQRMWIATDSVLYMYSDNYKQVSRYGIFQKGGGERTDNLITSIIEDAQHRIWVGSLSGLYVFDEQSRTVKRFDDYPAMRSLSGRIYALAMDKKGGLWIGTDRGLEVLDVSTYTLKTYQPDVRDPQSISHQSIRSILVDKFGIYWVGTFQGGLNKFDTNLSQFRLKDIRTVDQYGLNSRMITSLLIYRNNVLVGTDGGGIHLYDRQRDVTTALDLTASKEHSGHNLTILALEEKNDHQVWLGTYKEGLFYYDRNTGKSFQYGIGDGADKLNNGDVFCLKKDSEGNLWIGTNGGGINVLQASDGTVRKYMRKTTVGDGGPEPNSNFIRAFEEDGNQDMWIGTFGSGVCVFRKGTDTFSFFNKSTHDLPSDYVLSLKEDREGNIWVGTNGSGVGLLKKGAKKFNVISERDGLINGVVQSIVEDVEGKIWFSTNKGLSCYDQKTKRFKNYSYFAGLQSGAFMRGAGICMPDGELFFGGQNGFNHYYPKQLKTNSNPANVVFTELKIDNKVIGPSEEGAIRTSLLLADRIDLQYKQNFSISFEALNFTIPEENQYQYMLEGFDKDWIPGGVAHSAYYTNLDPGKYTFHVRASNNDGIWNEEVRSISIYVAPPFWRTIYAYSLYCVVFVGGLFYIRHRGIQKLQAKFALEQERIQAKQLIAQQRKEAEQLHQLDTLKIKFLTNLSHEFRTPISLIVGPVDNLMNEIKDIKASEQLGLVKRNARRLLNLVNQLLDFRKMEEQELRLQDADGELVSFVEEVSNSFTDMAQQKGISYSFTSAVEKLQVRFDQNKIERILFNILSNAFKFTTKGGNIAVHLATSEIASDATYCTACITIKDSGIGIPRDVQQRIFESFFQHDTAGAVINQGTGIGLSIAQTFVKMYNGEISVESEEGKGSCFSFSLRMERSSARTEKGAEPIPAMHEVADAGGDATNVDTFDVRRQPSILIVEDDDDFRFYMKDSLLSSFQVFEAANGKEGWQKALFHHPDIILCDVQMPIMNGMELAQKLTQDKRTKHIPIVLLTAAQVKNGLVCGLEAGAIDYMTKPFDVAVLQAKINSLLGLNQAFKEAYTRQVSVVAPEIEVVSEKDLFLQKILAYIYDNMNNPQLSVENLSAHLSISRASLYNRLLDYTGMSPVDFIRSAKLERAVVLLEKSDKTIAEIAYETGFANPNYFTKVFKAKYQRTPSEYVQAFKN</sequence>
<dbReference type="InterPro" id="IPR018062">
    <property type="entry name" value="HTH_AraC-typ_CS"/>
</dbReference>
<dbReference type="RefSeq" id="WP_136819938.1">
    <property type="nucleotide sequence ID" value="NZ_BMJX01000002.1"/>
</dbReference>
<dbReference type="Pfam" id="PF00072">
    <property type="entry name" value="Response_reg"/>
    <property type="match status" value="1"/>
</dbReference>
<keyword evidence="7" id="KW-0067">ATP-binding</keyword>
<dbReference type="InterPro" id="IPR011123">
    <property type="entry name" value="Y_Y_Y"/>
</dbReference>
<dbReference type="GO" id="GO:0003700">
    <property type="term" value="F:DNA-binding transcription factor activity"/>
    <property type="evidence" value="ECO:0007669"/>
    <property type="project" value="InterPro"/>
</dbReference>
<feature type="coiled-coil region" evidence="13">
    <location>
        <begin position="824"/>
        <end position="851"/>
    </location>
</feature>
<dbReference type="PRINTS" id="PR00344">
    <property type="entry name" value="BCTRLSENSOR"/>
</dbReference>
<dbReference type="SMART" id="SM00388">
    <property type="entry name" value="HisKA"/>
    <property type="match status" value="1"/>
</dbReference>
<evidence type="ECO:0000256" key="11">
    <source>
        <dbReference type="ARBA" id="ARBA00023163"/>
    </source>
</evidence>
<dbReference type="InterPro" id="IPR003661">
    <property type="entry name" value="HisK_dim/P_dom"/>
</dbReference>
<dbReference type="SMART" id="SM00342">
    <property type="entry name" value="HTH_ARAC"/>
    <property type="match status" value="1"/>
</dbReference>
<proteinExistence type="predicted"/>
<reference evidence="18 19" key="1">
    <citation type="submission" date="2019-04" db="EMBL/GenBank/DDBJ databases">
        <title>Sphingobacterium olei sp. nov., isolated from oil-contaminated soil.</title>
        <authorList>
            <person name="Liu B."/>
        </authorList>
    </citation>
    <scope>NUCLEOTIDE SEQUENCE [LARGE SCALE GENOMIC DNA]</scope>
    <source>
        <strain evidence="18 19">Y3L14</strain>
    </source>
</reference>
<feature type="modified residue" description="4-aspartylphosphate" evidence="12">
    <location>
        <position position="1170"/>
    </location>
</feature>
<dbReference type="SUPFAM" id="SSF55874">
    <property type="entry name" value="ATPase domain of HSP90 chaperone/DNA topoisomerase II/histidine kinase"/>
    <property type="match status" value="1"/>
</dbReference>
<dbReference type="InterPro" id="IPR018060">
    <property type="entry name" value="HTH_AraC"/>
</dbReference>
<dbReference type="InterPro" id="IPR001789">
    <property type="entry name" value="Sig_transdc_resp-reg_receiver"/>
</dbReference>
<evidence type="ECO:0000256" key="6">
    <source>
        <dbReference type="ARBA" id="ARBA00022777"/>
    </source>
</evidence>
<dbReference type="Pfam" id="PF12833">
    <property type="entry name" value="HTH_18"/>
    <property type="match status" value="1"/>
</dbReference>
<dbReference type="Gene3D" id="1.10.10.60">
    <property type="entry name" value="Homeodomain-like"/>
    <property type="match status" value="2"/>
</dbReference>
<feature type="domain" description="HTH araC/xylS-type" evidence="15">
    <location>
        <begin position="1269"/>
        <end position="1368"/>
    </location>
</feature>
<keyword evidence="13" id="KW-0175">Coiled coil</keyword>
<evidence type="ECO:0000259" key="15">
    <source>
        <dbReference type="PROSITE" id="PS01124"/>
    </source>
</evidence>
<dbReference type="InterPro" id="IPR009057">
    <property type="entry name" value="Homeodomain-like_sf"/>
</dbReference>
<dbReference type="PROSITE" id="PS50109">
    <property type="entry name" value="HIS_KIN"/>
    <property type="match status" value="1"/>
</dbReference>
<feature type="domain" description="Response regulatory" evidence="17">
    <location>
        <begin position="1122"/>
        <end position="1237"/>
    </location>
</feature>
<evidence type="ECO:0000256" key="12">
    <source>
        <dbReference type="PROSITE-ProRule" id="PRU00169"/>
    </source>
</evidence>
<dbReference type="EC" id="2.7.13.3" evidence="2"/>
<comment type="catalytic activity">
    <reaction evidence="1">
        <text>ATP + protein L-histidine = ADP + protein N-phospho-L-histidine.</text>
        <dbReference type="EC" id="2.7.13.3"/>
    </reaction>
</comment>
<dbReference type="CDD" id="cd16922">
    <property type="entry name" value="HATPase_EvgS-ArcB-TorS-like"/>
    <property type="match status" value="1"/>
</dbReference>
<dbReference type="InterPro" id="IPR036890">
    <property type="entry name" value="HATPase_C_sf"/>
</dbReference>
<evidence type="ECO:0000256" key="8">
    <source>
        <dbReference type="ARBA" id="ARBA00023012"/>
    </source>
</evidence>